<dbReference type="Proteomes" id="UP000502415">
    <property type="component" value="Chromosome"/>
</dbReference>
<accession>A0A7Z2VZN8</accession>
<proteinExistence type="predicted"/>
<name>A0A7Z2VZN8_9BURK</name>
<evidence type="ECO:0000259" key="2">
    <source>
        <dbReference type="Pfam" id="PF07589"/>
    </source>
</evidence>
<dbReference type="EMBL" id="CP051685">
    <property type="protein sequence ID" value="QJE02070.1"/>
    <property type="molecule type" value="Genomic_DNA"/>
</dbReference>
<evidence type="ECO:0000313" key="4">
    <source>
        <dbReference type="Proteomes" id="UP000502415"/>
    </source>
</evidence>
<dbReference type="InterPro" id="IPR013424">
    <property type="entry name" value="Ice-binding_C"/>
</dbReference>
<feature type="signal peptide" evidence="1">
    <location>
        <begin position="1"/>
        <end position="24"/>
    </location>
</feature>
<protein>
    <submittedName>
        <fullName evidence="3">PEP-CTERM sorting domain-containing protein</fullName>
    </submittedName>
</protein>
<feature type="domain" description="Ice-binding protein C-terminal" evidence="2">
    <location>
        <begin position="172"/>
        <end position="196"/>
    </location>
</feature>
<organism evidence="3 4">
    <name type="scientific">Massilia forsythiae</name>
    <dbReference type="NCBI Taxonomy" id="2728020"/>
    <lineage>
        <taxon>Bacteria</taxon>
        <taxon>Pseudomonadati</taxon>
        <taxon>Pseudomonadota</taxon>
        <taxon>Betaproteobacteria</taxon>
        <taxon>Burkholderiales</taxon>
        <taxon>Oxalobacteraceae</taxon>
        <taxon>Telluria group</taxon>
        <taxon>Massilia</taxon>
    </lineage>
</organism>
<dbReference type="RefSeq" id="WP_170204157.1">
    <property type="nucleotide sequence ID" value="NZ_CP051685.1"/>
</dbReference>
<keyword evidence="1" id="KW-0732">Signal</keyword>
<feature type="chain" id="PRO_5031101859" evidence="1">
    <location>
        <begin position="25"/>
        <end position="198"/>
    </location>
</feature>
<gene>
    <name evidence="3" type="ORF">HH212_20285</name>
</gene>
<reference evidence="3 4" key="1">
    <citation type="submission" date="2020-04" db="EMBL/GenBank/DDBJ databases">
        <title>Genome sequencing of novel species.</title>
        <authorList>
            <person name="Heo J."/>
            <person name="Kim S.-J."/>
            <person name="Kim J.-S."/>
            <person name="Hong S.-B."/>
            <person name="Kwon S.-W."/>
        </authorList>
    </citation>
    <scope>NUCLEOTIDE SEQUENCE [LARGE SCALE GENOMIC DNA]</scope>
    <source>
        <strain evidence="3 4">GN2-R2</strain>
    </source>
</reference>
<dbReference type="KEGG" id="mfy:HH212_20285"/>
<keyword evidence="4" id="KW-1185">Reference proteome</keyword>
<evidence type="ECO:0000313" key="3">
    <source>
        <dbReference type="EMBL" id="QJE02070.1"/>
    </source>
</evidence>
<sequence>MTLRLLPLLAALAASNLAAAHAGAAVLNFDDLDAKGKLSTIGAYNPYGGFTFDRNWYLGDTTVGGYANAAHSGGNFVNNGFGVNRLSVTSANAFDFAGAWFAAPAINGTQATSVNIMGYDALGALVGSTGDVAITNSFAFVAANFIGVTRLVISRDKGFFVMDDFTVADAAQVPEPAGLFALGLGLVGWMARRPRRRA</sequence>
<evidence type="ECO:0000256" key="1">
    <source>
        <dbReference type="SAM" id="SignalP"/>
    </source>
</evidence>
<dbReference type="Pfam" id="PF07589">
    <property type="entry name" value="PEP-CTERM"/>
    <property type="match status" value="1"/>
</dbReference>
<dbReference type="NCBIfam" id="TIGR02595">
    <property type="entry name" value="PEP_CTERM"/>
    <property type="match status" value="1"/>
</dbReference>
<dbReference type="AlphaFoldDB" id="A0A7Z2VZN8"/>